<dbReference type="EMBL" id="JBHUHO010000019">
    <property type="protein sequence ID" value="MFD2115494.1"/>
    <property type="molecule type" value="Genomic_DNA"/>
</dbReference>
<dbReference type="InterPro" id="IPR005585">
    <property type="entry name" value="DUF327"/>
</dbReference>
<sequence>MRVDQGWRPIGQNRMNHEQATKPLQQVNFADVLVQRDAERTHEQLQQKLMEIHQQGEKLTKLMSVRELKLYRQMVKQFLEDTIKRGVAIKEVRSFDRRGRVKRYKLLDQIDEMLVTMAEELLDSEEGRLQILHKVGEISGLLINLLF</sequence>
<proteinExistence type="predicted"/>
<gene>
    <name evidence="2" type="ORF">ACFSJH_07090</name>
</gene>
<keyword evidence="1" id="KW-0175">Coiled coil</keyword>
<name>A0ABW4YIJ6_9BACL</name>
<dbReference type="Gene3D" id="1.20.120.490">
    <property type="entry name" value="Hypothetical protein TM1646-like domain"/>
    <property type="match status" value="1"/>
</dbReference>
<evidence type="ECO:0000256" key="1">
    <source>
        <dbReference type="SAM" id="Coils"/>
    </source>
</evidence>
<dbReference type="Pfam" id="PF03885">
    <property type="entry name" value="DUF327"/>
    <property type="match status" value="1"/>
</dbReference>
<keyword evidence="3" id="KW-1185">Reference proteome</keyword>
<dbReference type="RefSeq" id="WP_377770702.1">
    <property type="nucleotide sequence ID" value="NZ_JBHUHO010000019.1"/>
</dbReference>
<accession>A0ABW4YIJ6</accession>
<protein>
    <submittedName>
        <fullName evidence="2">YaaR family protein</fullName>
    </submittedName>
</protein>
<feature type="coiled-coil region" evidence="1">
    <location>
        <begin position="35"/>
        <end position="62"/>
    </location>
</feature>
<evidence type="ECO:0000313" key="2">
    <source>
        <dbReference type="EMBL" id="MFD2115494.1"/>
    </source>
</evidence>
<dbReference type="InterPro" id="IPR024042">
    <property type="entry name" value="TM1646-like_dom_sf"/>
</dbReference>
<comment type="caution">
    <text evidence="2">The sequence shown here is derived from an EMBL/GenBank/DDBJ whole genome shotgun (WGS) entry which is preliminary data.</text>
</comment>
<organism evidence="2 3">
    <name type="scientific">Paenibacillus yanchengensis</name>
    <dbReference type="NCBI Taxonomy" id="2035833"/>
    <lineage>
        <taxon>Bacteria</taxon>
        <taxon>Bacillati</taxon>
        <taxon>Bacillota</taxon>
        <taxon>Bacilli</taxon>
        <taxon>Bacillales</taxon>
        <taxon>Paenibacillaceae</taxon>
        <taxon>Paenibacillus</taxon>
    </lineage>
</organism>
<evidence type="ECO:0000313" key="3">
    <source>
        <dbReference type="Proteomes" id="UP001597362"/>
    </source>
</evidence>
<dbReference type="SUPFAM" id="SSF158397">
    <property type="entry name" value="TM1646-like"/>
    <property type="match status" value="1"/>
</dbReference>
<reference evidence="3" key="1">
    <citation type="journal article" date="2019" name="Int. J. Syst. Evol. Microbiol.">
        <title>The Global Catalogue of Microorganisms (GCM) 10K type strain sequencing project: providing services to taxonomists for standard genome sequencing and annotation.</title>
        <authorList>
            <consortium name="The Broad Institute Genomics Platform"/>
            <consortium name="The Broad Institute Genome Sequencing Center for Infectious Disease"/>
            <person name="Wu L."/>
            <person name="Ma J."/>
        </authorList>
    </citation>
    <scope>NUCLEOTIDE SEQUENCE [LARGE SCALE GENOMIC DNA]</scope>
    <source>
        <strain evidence="3">GH52</strain>
    </source>
</reference>
<dbReference type="Proteomes" id="UP001597362">
    <property type="component" value="Unassembled WGS sequence"/>
</dbReference>